<keyword evidence="2" id="KW-1185">Reference proteome</keyword>
<evidence type="ECO:0000313" key="1">
    <source>
        <dbReference type="EMBL" id="KAI3790358.1"/>
    </source>
</evidence>
<reference evidence="2" key="1">
    <citation type="journal article" date="2022" name="Mol. Ecol. Resour.">
        <title>The genomes of chicory, endive, great burdock and yacon provide insights into Asteraceae palaeo-polyploidization history and plant inulin production.</title>
        <authorList>
            <person name="Fan W."/>
            <person name="Wang S."/>
            <person name="Wang H."/>
            <person name="Wang A."/>
            <person name="Jiang F."/>
            <person name="Liu H."/>
            <person name="Zhao H."/>
            <person name="Xu D."/>
            <person name="Zhang Y."/>
        </authorList>
    </citation>
    <scope>NUCLEOTIDE SEQUENCE [LARGE SCALE GENOMIC DNA]</scope>
    <source>
        <strain evidence="2">cv. Punajuju</strain>
    </source>
</reference>
<gene>
    <name evidence="1" type="ORF">L2E82_03340</name>
</gene>
<comment type="caution">
    <text evidence="1">The sequence shown here is derived from an EMBL/GenBank/DDBJ whole genome shotgun (WGS) entry which is preliminary data.</text>
</comment>
<evidence type="ECO:0000313" key="2">
    <source>
        <dbReference type="Proteomes" id="UP001055811"/>
    </source>
</evidence>
<name>A0ACB9H3D4_CICIN</name>
<dbReference type="EMBL" id="CM042009">
    <property type="protein sequence ID" value="KAI3790358.1"/>
    <property type="molecule type" value="Genomic_DNA"/>
</dbReference>
<reference evidence="1 2" key="2">
    <citation type="journal article" date="2022" name="Mol. Ecol. Resour.">
        <title>The genomes of chicory, endive, great burdock and yacon provide insights into Asteraceae paleo-polyploidization history and plant inulin production.</title>
        <authorList>
            <person name="Fan W."/>
            <person name="Wang S."/>
            <person name="Wang H."/>
            <person name="Wang A."/>
            <person name="Jiang F."/>
            <person name="Liu H."/>
            <person name="Zhao H."/>
            <person name="Xu D."/>
            <person name="Zhang Y."/>
        </authorList>
    </citation>
    <scope>NUCLEOTIDE SEQUENCE [LARGE SCALE GENOMIC DNA]</scope>
    <source>
        <strain evidence="2">cv. Punajuju</strain>
        <tissue evidence="1">Leaves</tissue>
    </source>
</reference>
<accession>A0ACB9H3D4</accession>
<dbReference type="Proteomes" id="UP001055811">
    <property type="component" value="Linkage Group LG01"/>
</dbReference>
<organism evidence="1 2">
    <name type="scientific">Cichorium intybus</name>
    <name type="common">Chicory</name>
    <dbReference type="NCBI Taxonomy" id="13427"/>
    <lineage>
        <taxon>Eukaryota</taxon>
        <taxon>Viridiplantae</taxon>
        <taxon>Streptophyta</taxon>
        <taxon>Embryophyta</taxon>
        <taxon>Tracheophyta</taxon>
        <taxon>Spermatophyta</taxon>
        <taxon>Magnoliopsida</taxon>
        <taxon>eudicotyledons</taxon>
        <taxon>Gunneridae</taxon>
        <taxon>Pentapetalae</taxon>
        <taxon>asterids</taxon>
        <taxon>campanulids</taxon>
        <taxon>Asterales</taxon>
        <taxon>Asteraceae</taxon>
        <taxon>Cichorioideae</taxon>
        <taxon>Cichorieae</taxon>
        <taxon>Cichoriinae</taxon>
        <taxon>Cichorium</taxon>
    </lineage>
</organism>
<sequence>MSIVRRILLVVIEFTTSSILLIIEIFTRLPPKSLLRFRSLSKSWYSCISSPDFIRKHTLQSPQKLLIRHRNRLGDFSTLQSQDKLPLCGYFGIRAVKFPYDKDCVIVGSCNGMLCLFDFKEYRICL</sequence>
<proteinExistence type="predicted"/>
<protein>
    <submittedName>
        <fullName evidence="1">Uncharacterized protein</fullName>
    </submittedName>
</protein>